<dbReference type="Pfam" id="PF00005">
    <property type="entry name" value="ABC_tran"/>
    <property type="match status" value="1"/>
</dbReference>
<dbReference type="PROSITE" id="PS50893">
    <property type="entry name" value="ABC_TRANSPORTER_2"/>
    <property type="match status" value="1"/>
</dbReference>
<keyword evidence="5" id="KW-0029">Amino-acid transport</keyword>
<dbReference type="InterPro" id="IPR052156">
    <property type="entry name" value="BCAA_Transport_ATP-bd_LivF"/>
</dbReference>
<evidence type="ECO:0000256" key="4">
    <source>
        <dbReference type="ARBA" id="ARBA00022840"/>
    </source>
</evidence>
<feature type="domain" description="ABC transporter" evidence="6">
    <location>
        <begin position="2"/>
        <end position="223"/>
    </location>
</feature>
<dbReference type="Gene3D" id="3.40.50.300">
    <property type="entry name" value="P-loop containing nucleotide triphosphate hydrolases"/>
    <property type="match status" value="1"/>
</dbReference>
<dbReference type="Proteomes" id="UP001623232">
    <property type="component" value="Plasmid unnamed4"/>
</dbReference>
<name>A0ABZ2XZZ9_9RHOB</name>
<dbReference type="SMART" id="SM00382">
    <property type="entry name" value="AAA"/>
    <property type="match status" value="1"/>
</dbReference>
<protein>
    <submittedName>
        <fullName evidence="7">ABC transporter ATP-binding protein</fullName>
    </submittedName>
</protein>
<dbReference type="PROSITE" id="PS00211">
    <property type="entry name" value="ABC_TRANSPORTER_1"/>
    <property type="match status" value="1"/>
</dbReference>
<dbReference type="SUPFAM" id="SSF52540">
    <property type="entry name" value="P-loop containing nucleoside triphosphate hydrolases"/>
    <property type="match status" value="1"/>
</dbReference>
<reference evidence="7 8" key="1">
    <citation type="submission" date="2023-04" db="EMBL/GenBank/DDBJ databases">
        <title>Complete genome sequence of Alisedimentitalea scapharcae.</title>
        <authorList>
            <person name="Rong J.-C."/>
            <person name="Yi M.-L."/>
            <person name="Zhao Q."/>
        </authorList>
    </citation>
    <scope>NUCLEOTIDE SEQUENCE [LARGE SCALE GENOMIC DNA]</scope>
    <source>
        <strain evidence="7 8">KCTC 42119</strain>
        <plasmid evidence="7 8">unnamed4</plasmid>
    </source>
</reference>
<dbReference type="InterPro" id="IPR003439">
    <property type="entry name" value="ABC_transporter-like_ATP-bd"/>
</dbReference>
<evidence type="ECO:0000256" key="5">
    <source>
        <dbReference type="ARBA" id="ARBA00022970"/>
    </source>
</evidence>
<dbReference type="GO" id="GO:0005524">
    <property type="term" value="F:ATP binding"/>
    <property type="evidence" value="ECO:0007669"/>
    <property type="project" value="UniProtKB-KW"/>
</dbReference>
<dbReference type="EMBL" id="CP123585">
    <property type="protein sequence ID" value="WZK91273.1"/>
    <property type="molecule type" value="Genomic_DNA"/>
</dbReference>
<dbReference type="InterPro" id="IPR017871">
    <property type="entry name" value="ABC_transporter-like_CS"/>
</dbReference>
<keyword evidence="3" id="KW-0547">Nucleotide-binding</keyword>
<organism evidence="7 8">
    <name type="scientific">Aliisedimentitalea scapharcae</name>
    <dbReference type="NCBI Taxonomy" id="1524259"/>
    <lineage>
        <taxon>Bacteria</taxon>
        <taxon>Pseudomonadati</taxon>
        <taxon>Pseudomonadota</taxon>
        <taxon>Alphaproteobacteria</taxon>
        <taxon>Rhodobacterales</taxon>
        <taxon>Roseobacteraceae</taxon>
        <taxon>Aliisedimentitalea</taxon>
    </lineage>
</organism>
<accession>A0ABZ2XZZ9</accession>
<evidence type="ECO:0000256" key="2">
    <source>
        <dbReference type="ARBA" id="ARBA00022448"/>
    </source>
</evidence>
<keyword evidence="4 7" id="KW-0067">ATP-binding</keyword>
<evidence type="ECO:0000313" key="7">
    <source>
        <dbReference type="EMBL" id="WZK91273.1"/>
    </source>
</evidence>
<comment type="similarity">
    <text evidence="1">Belongs to the ABC transporter superfamily.</text>
</comment>
<keyword evidence="8" id="KW-1185">Reference proteome</keyword>
<proteinExistence type="inferred from homology"/>
<dbReference type="PANTHER" id="PTHR43820">
    <property type="entry name" value="HIGH-AFFINITY BRANCHED-CHAIN AMINO ACID TRANSPORT ATP-BINDING PROTEIN LIVF"/>
    <property type="match status" value="1"/>
</dbReference>
<dbReference type="InterPro" id="IPR003593">
    <property type="entry name" value="AAA+_ATPase"/>
</dbReference>
<dbReference type="InterPro" id="IPR027417">
    <property type="entry name" value="P-loop_NTPase"/>
</dbReference>
<dbReference type="CDD" id="cd03224">
    <property type="entry name" value="ABC_TM1139_LivF_branched"/>
    <property type="match status" value="1"/>
</dbReference>
<geneLocation type="plasmid" evidence="7 8">
    <name>unnamed4</name>
</geneLocation>
<gene>
    <name evidence="7" type="ORF">QEZ52_21045</name>
</gene>
<sequence>MLEVSNINAFYSDFHVLHDASLKVNKGELVAVVGANGHGKSTLLKAICGLTPVKSGKIRFADHDTTSRRAPHLVSQGLVYVAEDRRLFPDMTVLENLQLGAYLAQARAQEKRNLDHVFSLYPRLAERRHQLCRSLSGGEAQMVALGRGLMSNPTLLAIDEPSLGLAPNLTETMLQTVSQLNRDGLTVLLVEQSLALLKGMIDRVYTIEEGTVSETDTDNMQEVL</sequence>
<evidence type="ECO:0000256" key="3">
    <source>
        <dbReference type="ARBA" id="ARBA00022741"/>
    </source>
</evidence>
<evidence type="ECO:0000259" key="6">
    <source>
        <dbReference type="PROSITE" id="PS50893"/>
    </source>
</evidence>
<keyword evidence="7" id="KW-0614">Plasmid</keyword>
<dbReference type="PANTHER" id="PTHR43820:SF4">
    <property type="entry name" value="HIGH-AFFINITY BRANCHED-CHAIN AMINO ACID TRANSPORT ATP-BINDING PROTEIN LIVF"/>
    <property type="match status" value="1"/>
</dbReference>
<evidence type="ECO:0000313" key="8">
    <source>
        <dbReference type="Proteomes" id="UP001623232"/>
    </source>
</evidence>
<keyword evidence="2" id="KW-0813">Transport</keyword>
<evidence type="ECO:0000256" key="1">
    <source>
        <dbReference type="ARBA" id="ARBA00005417"/>
    </source>
</evidence>
<dbReference type="RefSeq" id="WP_343211981.1">
    <property type="nucleotide sequence ID" value="NZ_CP123585.1"/>
</dbReference>